<comment type="similarity">
    <text evidence="2">Belongs to the SspH family.</text>
</comment>
<evidence type="ECO:0000256" key="4">
    <source>
        <dbReference type="SAM" id="MobiDB-lite"/>
    </source>
</evidence>
<dbReference type="GO" id="GO:0042601">
    <property type="term" value="C:endospore-forming forespore"/>
    <property type="evidence" value="ECO:0007669"/>
    <property type="project" value="InterPro"/>
</dbReference>
<dbReference type="GO" id="GO:0030436">
    <property type="term" value="P:asexual sporulation"/>
    <property type="evidence" value="ECO:0007669"/>
    <property type="project" value="InterPro"/>
</dbReference>
<dbReference type="GO" id="GO:0030435">
    <property type="term" value="P:sporulation resulting in formation of a cellular spore"/>
    <property type="evidence" value="ECO:0007669"/>
    <property type="project" value="UniProtKB-KW"/>
</dbReference>
<dbReference type="Proteomes" id="UP000244240">
    <property type="component" value="Unassembled WGS sequence"/>
</dbReference>
<evidence type="ECO:0000256" key="1">
    <source>
        <dbReference type="ARBA" id="ARBA00004288"/>
    </source>
</evidence>
<keyword evidence="6" id="KW-1185">Reference proteome</keyword>
<organism evidence="5 6">
    <name type="scientific">Melghirimyces profundicolus</name>
    <dbReference type="NCBI Taxonomy" id="1242148"/>
    <lineage>
        <taxon>Bacteria</taxon>
        <taxon>Bacillati</taxon>
        <taxon>Bacillota</taxon>
        <taxon>Bacilli</taxon>
        <taxon>Bacillales</taxon>
        <taxon>Thermoactinomycetaceae</taxon>
        <taxon>Melghirimyces</taxon>
    </lineage>
</organism>
<dbReference type="NCBIfam" id="TIGR02861">
    <property type="entry name" value="SASP_H"/>
    <property type="match status" value="1"/>
</dbReference>
<comment type="caution">
    <text evidence="5">The sequence shown here is derived from an EMBL/GenBank/DDBJ whole genome shotgun (WGS) entry which is preliminary data.</text>
</comment>
<sequence>MNILRARQIVESPQEIEVHHNGVPVWIQNLDESRETARVYTRNQPDDEKTVPVEELREIGPKRG</sequence>
<gene>
    <name evidence="5" type="ORF">C8P63_1318</name>
</gene>
<evidence type="ECO:0000256" key="2">
    <source>
        <dbReference type="ARBA" id="ARBA00006573"/>
    </source>
</evidence>
<dbReference type="AlphaFoldDB" id="A0A2T6B838"/>
<protein>
    <submittedName>
        <fullName evidence="5">Small acid-soluble spore protein H (Minor)</fullName>
    </submittedName>
</protein>
<accession>A0A2T6B838</accession>
<proteinExistence type="inferred from homology"/>
<comment type="subcellular location">
    <subcellularLocation>
        <location evidence="1">Spore core</location>
    </subcellularLocation>
</comment>
<reference evidence="5 6" key="1">
    <citation type="submission" date="2018-04" db="EMBL/GenBank/DDBJ databases">
        <title>Genomic Encyclopedia of Archaeal and Bacterial Type Strains, Phase II (KMG-II): from individual species to whole genera.</title>
        <authorList>
            <person name="Goeker M."/>
        </authorList>
    </citation>
    <scope>NUCLEOTIDE SEQUENCE [LARGE SCALE GENOMIC DNA]</scope>
    <source>
        <strain evidence="5 6">DSM 45787</strain>
    </source>
</reference>
<feature type="compositionally biased region" description="Basic and acidic residues" evidence="4">
    <location>
        <begin position="44"/>
        <end position="64"/>
    </location>
</feature>
<feature type="region of interest" description="Disordered" evidence="4">
    <location>
        <begin position="40"/>
        <end position="64"/>
    </location>
</feature>
<evidence type="ECO:0000313" key="6">
    <source>
        <dbReference type="Proteomes" id="UP000244240"/>
    </source>
</evidence>
<keyword evidence="3" id="KW-0749">Sporulation</keyword>
<dbReference type="EMBL" id="QBKR01000031">
    <property type="protein sequence ID" value="PTX52192.1"/>
    <property type="molecule type" value="Genomic_DNA"/>
</dbReference>
<dbReference type="HAMAP" id="MF_00667">
    <property type="entry name" value="SspH"/>
    <property type="match status" value="1"/>
</dbReference>
<evidence type="ECO:0000256" key="3">
    <source>
        <dbReference type="ARBA" id="ARBA00022969"/>
    </source>
</evidence>
<evidence type="ECO:0000313" key="5">
    <source>
        <dbReference type="EMBL" id="PTX52192.1"/>
    </source>
</evidence>
<dbReference type="Pfam" id="PF08141">
    <property type="entry name" value="SspH"/>
    <property type="match status" value="1"/>
</dbReference>
<dbReference type="InterPro" id="IPR012610">
    <property type="entry name" value="SASP_SspH"/>
</dbReference>
<dbReference type="OrthoDB" id="1683648at2"/>
<name>A0A2T6B838_9BACL</name>
<dbReference type="RefSeq" id="WP_108025942.1">
    <property type="nucleotide sequence ID" value="NZ_QBKR01000031.1"/>
</dbReference>